<dbReference type="GO" id="GO:0005886">
    <property type="term" value="C:plasma membrane"/>
    <property type="evidence" value="ECO:0007669"/>
    <property type="project" value="TreeGrafter"/>
</dbReference>
<dbReference type="GO" id="GO:0008270">
    <property type="term" value="F:zinc ion binding"/>
    <property type="evidence" value="ECO:0007669"/>
    <property type="project" value="UniProtKB-UniRule"/>
</dbReference>
<dbReference type="Gene3D" id="3.10.200.10">
    <property type="entry name" value="Alpha carbonic anhydrase"/>
    <property type="match status" value="1"/>
</dbReference>
<dbReference type="InterPro" id="IPR001148">
    <property type="entry name" value="CA_dom"/>
</dbReference>
<feature type="chain" id="PRO_5041017652" description="Carbonic anhydrase" evidence="9">
    <location>
        <begin position="32"/>
        <end position="337"/>
    </location>
</feature>
<feature type="domain" description="Alpha-carbonic anhydrase" evidence="10">
    <location>
        <begin position="34"/>
        <end position="298"/>
    </location>
</feature>
<dbReference type="RefSeq" id="XP_055861621.1">
    <property type="nucleotide sequence ID" value="XM_056005646.1"/>
</dbReference>
<evidence type="ECO:0000256" key="5">
    <source>
        <dbReference type="ARBA" id="ARBA00022833"/>
    </source>
</evidence>
<keyword evidence="6" id="KW-0325">Glycoprotein</keyword>
<sequence length="337" mass="38136">MSGPNMDSLSIHCSWMVLLIVLSVGLPFVDADAVAWNYNRSSLGGPDKWSVEYPDCGGVMQSPISISTEDALYDPKLSYFNLTNYNMTKGVNMTLVNKGGHTAEVLYSGSDVLLSGGNLPDTYKLVQFHFHWGGKDSNGSEHLIDGKYFPMELHLVHYRSHLPNISVAQSHPFGLAVLGFLFERSEKNNTKFDQLLQHFDRIETVEPNKDNSTEIKTFPLLDLLPGNTDRLDFYRYDGSLTTPPCYESVIWSLATEYIQISEYQLNIFRNLYNEEHQHLVDDFRPVQELHKRTVTTTKSKPTQAPLTTGNSNNSATWIQGYLVNVCICLMTVLYKFV</sequence>
<evidence type="ECO:0000256" key="2">
    <source>
        <dbReference type="ARBA" id="ARBA00010718"/>
    </source>
</evidence>
<reference evidence="12" key="1">
    <citation type="submission" date="2025-08" db="UniProtKB">
        <authorList>
            <consortium name="RefSeq"/>
        </authorList>
    </citation>
    <scope>IDENTIFICATION</scope>
</reference>
<dbReference type="PROSITE" id="PS51144">
    <property type="entry name" value="ALPHA_CA_2"/>
    <property type="match status" value="1"/>
</dbReference>
<evidence type="ECO:0000313" key="12">
    <source>
        <dbReference type="RefSeq" id="XP_055861621.1"/>
    </source>
</evidence>
<proteinExistence type="inferred from homology"/>
<keyword evidence="4 9" id="KW-0479">Metal-binding</keyword>
<evidence type="ECO:0000256" key="3">
    <source>
        <dbReference type="ARBA" id="ARBA00012925"/>
    </source>
</evidence>
<comment type="catalytic activity">
    <reaction evidence="8 9">
        <text>hydrogencarbonate + H(+) = CO2 + H2O</text>
        <dbReference type="Rhea" id="RHEA:10748"/>
        <dbReference type="ChEBI" id="CHEBI:15377"/>
        <dbReference type="ChEBI" id="CHEBI:15378"/>
        <dbReference type="ChEBI" id="CHEBI:16526"/>
        <dbReference type="ChEBI" id="CHEBI:17544"/>
        <dbReference type="EC" id="4.2.1.1"/>
    </reaction>
</comment>
<dbReference type="PANTHER" id="PTHR18952:SF265">
    <property type="entry name" value="CARBONIC ANHYDRASE"/>
    <property type="match status" value="1"/>
</dbReference>
<keyword evidence="11" id="KW-1185">Reference proteome</keyword>
<evidence type="ECO:0000256" key="1">
    <source>
        <dbReference type="ARBA" id="ARBA00002904"/>
    </source>
</evidence>
<evidence type="ECO:0000256" key="4">
    <source>
        <dbReference type="ARBA" id="ARBA00022723"/>
    </source>
</evidence>
<dbReference type="GO" id="GO:0004089">
    <property type="term" value="F:carbonate dehydratase activity"/>
    <property type="evidence" value="ECO:0007669"/>
    <property type="project" value="UniProtKB-UniRule"/>
</dbReference>
<dbReference type="Pfam" id="PF00194">
    <property type="entry name" value="Carb_anhydrase"/>
    <property type="match status" value="1"/>
</dbReference>
<dbReference type="PANTHER" id="PTHR18952">
    <property type="entry name" value="CARBONIC ANHYDRASE"/>
    <property type="match status" value="1"/>
</dbReference>
<dbReference type="InterPro" id="IPR018338">
    <property type="entry name" value="Carbonic_anhydrase_a-class_CS"/>
</dbReference>
<evidence type="ECO:0000259" key="10">
    <source>
        <dbReference type="PROSITE" id="PS51144"/>
    </source>
</evidence>
<comment type="similarity">
    <text evidence="2 9">Belongs to the alpha-carbonic anhydrase family.</text>
</comment>
<keyword evidence="9" id="KW-0732">Signal</keyword>
<dbReference type="EC" id="4.2.1.1" evidence="3 9"/>
<feature type="signal peptide" evidence="9">
    <location>
        <begin position="1"/>
        <end position="31"/>
    </location>
</feature>
<dbReference type="AlphaFoldDB" id="A0A9W2YG33"/>
<dbReference type="CDD" id="cd00326">
    <property type="entry name" value="alpha_CA"/>
    <property type="match status" value="1"/>
</dbReference>
<dbReference type="SMART" id="SM01057">
    <property type="entry name" value="Carb_anhydrase"/>
    <property type="match status" value="1"/>
</dbReference>
<dbReference type="GeneID" id="106060362"/>
<comment type="function">
    <text evidence="1 9">Reversible hydration of carbon dioxide.</text>
</comment>
<keyword evidence="7 9" id="KW-0456">Lyase</keyword>
<dbReference type="OMA" id="HRINGHR"/>
<evidence type="ECO:0000256" key="6">
    <source>
        <dbReference type="ARBA" id="ARBA00023180"/>
    </source>
</evidence>
<dbReference type="InterPro" id="IPR023561">
    <property type="entry name" value="Carbonic_anhydrase_a-class"/>
</dbReference>
<dbReference type="OrthoDB" id="429145at2759"/>
<organism evidence="11 12">
    <name type="scientific">Biomphalaria glabrata</name>
    <name type="common">Bloodfluke planorb</name>
    <name type="synonym">Freshwater snail</name>
    <dbReference type="NCBI Taxonomy" id="6526"/>
    <lineage>
        <taxon>Eukaryota</taxon>
        <taxon>Metazoa</taxon>
        <taxon>Spiralia</taxon>
        <taxon>Lophotrochozoa</taxon>
        <taxon>Mollusca</taxon>
        <taxon>Gastropoda</taxon>
        <taxon>Heterobranchia</taxon>
        <taxon>Euthyneura</taxon>
        <taxon>Panpulmonata</taxon>
        <taxon>Hygrophila</taxon>
        <taxon>Lymnaeoidea</taxon>
        <taxon>Planorbidae</taxon>
        <taxon>Biomphalaria</taxon>
    </lineage>
</organism>
<evidence type="ECO:0000256" key="8">
    <source>
        <dbReference type="ARBA" id="ARBA00048348"/>
    </source>
</evidence>
<evidence type="ECO:0000313" key="11">
    <source>
        <dbReference type="Proteomes" id="UP001165740"/>
    </source>
</evidence>
<dbReference type="InterPro" id="IPR036398">
    <property type="entry name" value="CA_dom_sf"/>
</dbReference>
<evidence type="ECO:0000256" key="9">
    <source>
        <dbReference type="RuleBase" id="RU367011"/>
    </source>
</evidence>
<dbReference type="FunFam" id="3.10.200.10:FF:000003">
    <property type="entry name" value="Carbonic anhydrase 12"/>
    <property type="match status" value="1"/>
</dbReference>
<name>A0A9W2YG33_BIOGL</name>
<dbReference type="SUPFAM" id="SSF51069">
    <property type="entry name" value="Carbonic anhydrase"/>
    <property type="match status" value="1"/>
</dbReference>
<keyword evidence="5 9" id="KW-0862">Zinc</keyword>
<comment type="cofactor">
    <cofactor evidence="9">
        <name>Zn(2+)</name>
        <dbReference type="ChEBI" id="CHEBI:29105"/>
    </cofactor>
</comment>
<protein>
    <recommendedName>
        <fullName evidence="3 9">Carbonic anhydrase</fullName>
        <ecNumber evidence="3 9">4.2.1.1</ecNumber>
    </recommendedName>
</protein>
<gene>
    <name evidence="12" type="primary">LOC106060362</name>
</gene>
<accession>A0A9W2YG33</accession>
<dbReference type="PROSITE" id="PS00162">
    <property type="entry name" value="ALPHA_CA_1"/>
    <property type="match status" value="1"/>
</dbReference>
<dbReference type="Proteomes" id="UP001165740">
    <property type="component" value="Chromosome 12"/>
</dbReference>
<evidence type="ECO:0000256" key="7">
    <source>
        <dbReference type="ARBA" id="ARBA00023239"/>
    </source>
</evidence>